<dbReference type="AlphaFoldDB" id="A0A1F6TGW4"/>
<reference evidence="1 2" key="1">
    <citation type="journal article" date="2016" name="Nat. Commun.">
        <title>Thousands of microbial genomes shed light on interconnected biogeochemical processes in an aquifer system.</title>
        <authorList>
            <person name="Anantharaman K."/>
            <person name="Brown C.T."/>
            <person name="Hug L.A."/>
            <person name="Sharon I."/>
            <person name="Castelle C.J."/>
            <person name="Probst A.J."/>
            <person name="Thomas B.C."/>
            <person name="Singh A."/>
            <person name="Wilkins M.J."/>
            <person name="Karaoz U."/>
            <person name="Brodie E.L."/>
            <person name="Williams K.H."/>
            <person name="Hubbard S.S."/>
            <person name="Banfield J.F."/>
        </authorList>
    </citation>
    <scope>NUCLEOTIDE SEQUENCE [LARGE SCALE GENOMIC DNA]</scope>
</reference>
<accession>A0A1F6TGW4</accession>
<protein>
    <submittedName>
        <fullName evidence="1">Uncharacterized protein</fullName>
    </submittedName>
</protein>
<comment type="caution">
    <text evidence="1">The sequence shown here is derived from an EMBL/GenBank/DDBJ whole genome shotgun (WGS) entry which is preliminary data.</text>
</comment>
<proteinExistence type="predicted"/>
<organism evidence="1 2">
    <name type="scientific">Candidatus Muproteobacteria bacterium RIFCSPHIGHO2_01_FULL_65_16</name>
    <dbReference type="NCBI Taxonomy" id="1817764"/>
    <lineage>
        <taxon>Bacteria</taxon>
        <taxon>Pseudomonadati</taxon>
        <taxon>Pseudomonadota</taxon>
        <taxon>Candidatus Muproteobacteria</taxon>
    </lineage>
</organism>
<name>A0A1F6TGW4_9PROT</name>
<evidence type="ECO:0000313" key="2">
    <source>
        <dbReference type="Proteomes" id="UP000179360"/>
    </source>
</evidence>
<evidence type="ECO:0000313" key="1">
    <source>
        <dbReference type="EMBL" id="OGI44377.1"/>
    </source>
</evidence>
<dbReference type="Proteomes" id="UP000179360">
    <property type="component" value="Unassembled WGS sequence"/>
</dbReference>
<sequence length="168" mass="18421">MDYFAEPVRSTLRARFGYGARHRTAEPMCGEVEQDEPGTAQGIWFVAGTTETYPEDPHLALVHDNIDPTQPAFSVGQSLSRAGLPAESRLNPGVYIFAPEAAGRRNREFRDLAVDGLVYCHDTLRYHPGGVVLMQLTSATTLRVERQAAAGCGAGPWAFTSAYTDFER</sequence>
<gene>
    <name evidence="1" type="ORF">A2637_03485</name>
</gene>
<dbReference type="EMBL" id="MFSY01000126">
    <property type="protein sequence ID" value="OGI44377.1"/>
    <property type="molecule type" value="Genomic_DNA"/>
</dbReference>